<comment type="caution">
    <text evidence="5">The sequence shown here is derived from an EMBL/GenBank/DDBJ whole genome shotgun (WGS) entry which is preliminary data.</text>
</comment>
<feature type="compositionally biased region" description="Basic and acidic residues" evidence="4">
    <location>
        <begin position="66"/>
        <end position="76"/>
    </location>
</feature>
<keyword evidence="6" id="KW-1185">Reference proteome</keyword>
<dbReference type="InParanoid" id="A0A1V8T0U7"/>
<feature type="compositionally biased region" description="Low complexity" evidence="4">
    <location>
        <begin position="92"/>
        <end position="102"/>
    </location>
</feature>
<accession>A0A1V8T0U7</accession>
<evidence type="ECO:0000256" key="3">
    <source>
        <dbReference type="ARBA" id="ARBA00023288"/>
    </source>
</evidence>
<protein>
    <submittedName>
        <fullName evidence="5">Uncharacterized protein</fullName>
    </submittedName>
</protein>
<organism evidence="5 6">
    <name type="scientific">Cryoendolithus antarcticus</name>
    <dbReference type="NCBI Taxonomy" id="1507870"/>
    <lineage>
        <taxon>Eukaryota</taxon>
        <taxon>Fungi</taxon>
        <taxon>Dikarya</taxon>
        <taxon>Ascomycota</taxon>
        <taxon>Pezizomycotina</taxon>
        <taxon>Dothideomycetes</taxon>
        <taxon>Dothideomycetidae</taxon>
        <taxon>Cladosporiales</taxon>
        <taxon>Cladosporiaceae</taxon>
        <taxon>Cryoendolithus</taxon>
    </lineage>
</organism>
<evidence type="ECO:0000256" key="1">
    <source>
        <dbReference type="ARBA" id="ARBA00022707"/>
    </source>
</evidence>
<evidence type="ECO:0000313" key="5">
    <source>
        <dbReference type="EMBL" id="OQO05043.1"/>
    </source>
</evidence>
<dbReference type="Pfam" id="PF15811">
    <property type="entry name" value="SVIP"/>
    <property type="match status" value="1"/>
</dbReference>
<dbReference type="Proteomes" id="UP000192596">
    <property type="component" value="Unassembled WGS sequence"/>
</dbReference>
<dbReference type="EMBL" id="NAJO01000020">
    <property type="protein sequence ID" value="OQO05043.1"/>
    <property type="molecule type" value="Genomic_DNA"/>
</dbReference>
<keyword evidence="2" id="KW-0564">Palmitate</keyword>
<dbReference type="AlphaFoldDB" id="A0A1V8T0U7"/>
<evidence type="ECO:0000256" key="2">
    <source>
        <dbReference type="ARBA" id="ARBA00023139"/>
    </source>
</evidence>
<reference evidence="6" key="1">
    <citation type="submission" date="2017-03" db="EMBL/GenBank/DDBJ databases">
        <title>Genomes of endolithic fungi from Antarctica.</title>
        <authorList>
            <person name="Coleine C."/>
            <person name="Masonjones S."/>
            <person name="Stajich J.E."/>
        </authorList>
    </citation>
    <scope>NUCLEOTIDE SEQUENCE [LARGE SCALE GENOMIC DNA]</scope>
    <source>
        <strain evidence="6">CCFEE 5527</strain>
    </source>
</reference>
<proteinExistence type="predicted"/>
<keyword evidence="1" id="KW-0519">Myristate</keyword>
<keyword evidence="3" id="KW-0449">Lipoprotein</keyword>
<evidence type="ECO:0000256" key="4">
    <source>
        <dbReference type="SAM" id="MobiDB-lite"/>
    </source>
</evidence>
<sequence length="125" mass="12834">MGNCFGKPSSSDQNFSGEGRTLGASAERPAGAGATSAKISAPQAGRTLGANPVAATEGRQLSPGEAARRAAEDRLSSSRTQNSGKLGKQLSAQKAQTQTETLAQTAKENLARREADQAGVVRSYN</sequence>
<gene>
    <name evidence="5" type="ORF">B0A48_08063</name>
</gene>
<evidence type="ECO:0000313" key="6">
    <source>
        <dbReference type="Proteomes" id="UP000192596"/>
    </source>
</evidence>
<feature type="region of interest" description="Disordered" evidence="4">
    <location>
        <begin position="1"/>
        <end position="102"/>
    </location>
</feature>
<dbReference type="OrthoDB" id="5415072at2759"/>
<name>A0A1V8T0U7_9PEZI</name>
<dbReference type="InterPro" id="IPR031632">
    <property type="entry name" value="SVIP"/>
</dbReference>